<name>A0A1C4ZK57_9ACTN</name>
<comment type="cofactor">
    <cofactor evidence="1">
        <name>a divalent metal cation</name>
        <dbReference type="ChEBI" id="CHEBI:60240"/>
    </cofactor>
</comment>
<feature type="region of interest" description="Disordered" evidence="3">
    <location>
        <begin position="226"/>
        <end position="245"/>
    </location>
</feature>
<keyword evidence="6" id="KW-0378">Hydrolase</keyword>
<gene>
    <name evidence="6" type="ORF">GA0070563_108268</name>
</gene>
<organism evidence="6 7">
    <name type="scientific">Micromonospora carbonacea</name>
    <dbReference type="NCBI Taxonomy" id="47853"/>
    <lineage>
        <taxon>Bacteria</taxon>
        <taxon>Bacillati</taxon>
        <taxon>Actinomycetota</taxon>
        <taxon>Actinomycetes</taxon>
        <taxon>Micromonosporales</taxon>
        <taxon>Micromonosporaceae</taxon>
        <taxon>Micromonospora</taxon>
    </lineage>
</organism>
<keyword evidence="6" id="KW-0540">Nuclease</keyword>
<keyword evidence="6" id="KW-0255">Endonuclease</keyword>
<dbReference type="InterPro" id="IPR027805">
    <property type="entry name" value="Transposase_HTH_dom"/>
</dbReference>
<evidence type="ECO:0000313" key="6">
    <source>
        <dbReference type="EMBL" id="SCF33171.1"/>
    </source>
</evidence>
<evidence type="ECO:0000313" key="7">
    <source>
        <dbReference type="Proteomes" id="UP000183585"/>
    </source>
</evidence>
<dbReference type="Pfam" id="PF13359">
    <property type="entry name" value="DDE_Tnp_4"/>
    <property type="match status" value="1"/>
</dbReference>
<dbReference type="Pfam" id="PF13613">
    <property type="entry name" value="HTH_Tnp_4"/>
    <property type="match status" value="1"/>
</dbReference>
<proteinExistence type="predicted"/>
<evidence type="ECO:0000256" key="3">
    <source>
        <dbReference type="SAM" id="MobiDB-lite"/>
    </source>
</evidence>
<feature type="region of interest" description="Disordered" evidence="3">
    <location>
        <begin position="299"/>
        <end position="327"/>
    </location>
</feature>
<evidence type="ECO:0000259" key="4">
    <source>
        <dbReference type="Pfam" id="PF13359"/>
    </source>
</evidence>
<dbReference type="GO" id="GO:0046872">
    <property type="term" value="F:metal ion binding"/>
    <property type="evidence" value="ECO:0007669"/>
    <property type="project" value="UniProtKB-KW"/>
</dbReference>
<dbReference type="InterPro" id="IPR027806">
    <property type="entry name" value="HARBI1_dom"/>
</dbReference>
<keyword evidence="2" id="KW-0479">Metal-binding</keyword>
<dbReference type="Proteomes" id="UP000183585">
    <property type="component" value="Unassembled WGS sequence"/>
</dbReference>
<feature type="domain" description="Transposase Helix-turn-helix" evidence="5">
    <location>
        <begin position="65"/>
        <end position="112"/>
    </location>
</feature>
<evidence type="ECO:0000256" key="2">
    <source>
        <dbReference type="ARBA" id="ARBA00022723"/>
    </source>
</evidence>
<dbReference type="EMBL" id="FMCT01000008">
    <property type="protein sequence ID" value="SCF33171.1"/>
    <property type="molecule type" value="Genomic_DNA"/>
</dbReference>
<evidence type="ECO:0000259" key="5">
    <source>
        <dbReference type="Pfam" id="PF13613"/>
    </source>
</evidence>
<sequence length="327" mass="36572">MIVVRVMVGAAIMTNRRLTGLSRSVIEDLVSELRPRWQARHRDRLASRIRRRRIGAGARHRFGFVDRLLATLVHLRHGLTHDVIATWFGVHRSTISRSIAEINPLLAERGCPVRDGVRLRTLSDVVAHLGHHPQALTDATEERVRRPVAGRAGRDRFVSGKARLNTLKALVTCDPLGRLLFCGETRPGSMHDITQARTAGLVDLLLNAPLDVQILTDAGYQGLGTDTGGTVITPRPKPRKHHTSLPPSVIAAHDAARKRHSSQRIRIEHAIGHLKTWRILGRHHDRRESFDTTIRAIPGLLSNHQHTGRSENTTQRRRALPATPHVR</sequence>
<dbReference type="AlphaFoldDB" id="A0A1C4ZK57"/>
<protein>
    <submittedName>
        <fullName evidence="6">Helix-turn-helix of DDE superfamily endonuclease</fullName>
    </submittedName>
</protein>
<evidence type="ECO:0000256" key="1">
    <source>
        <dbReference type="ARBA" id="ARBA00001968"/>
    </source>
</evidence>
<dbReference type="GO" id="GO:0004519">
    <property type="term" value="F:endonuclease activity"/>
    <property type="evidence" value="ECO:0007669"/>
    <property type="project" value="UniProtKB-KW"/>
</dbReference>
<feature type="compositionally biased region" description="Polar residues" evidence="3">
    <location>
        <begin position="302"/>
        <end position="313"/>
    </location>
</feature>
<reference evidence="7" key="1">
    <citation type="submission" date="2016-06" db="EMBL/GenBank/DDBJ databases">
        <authorList>
            <person name="Varghese N."/>
            <person name="Submissions Spin"/>
        </authorList>
    </citation>
    <scope>NUCLEOTIDE SEQUENCE [LARGE SCALE GENOMIC DNA]</scope>
    <source>
        <strain evidence="7">DSM 43168</strain>
    </source>
</reference>
<accession>A0A1C4ZK57</accession>
<keyword evidence="7" id="KW-1185">Reference proteome</keyword>
<feature type="domain" description="DDE Tnp4" evidence="4">
    <location>
        <begin position="138"/>
        <end position="283"/>
    </location>
</feature>